<reference evidence="2 3" key="1">
    <citation type="journal article" date="2018" name="Vet. Microbiol.">
        <title>Clonal diversity and geographic distribution of methicillin-resistant Staphylococcus pseudintermedius from Australian animals: Discovery of novel sequence types.</title>
        <authorList>
            <person name="Worthing K.A."/>
            <person name="Abraham S."/>
            <person name="Coombs G.W."/>
            <person name="Pang S."/>
            <person name="Saputra S."/>
            <person name="Jordan D."/>
            <person name="Trott D.J."/>
            <person name="Norris J.M."/>
        </authorList>
    </citation>
    <scope>NUCLEOTIDE SEQUENCE [LARGE SCALE GENOMIC DNA]</scope>
    <source>
        <strain evidence="2 3">ST525 1</strain>
    </source>
</reference>
<comment type="caution">
    <text evidence="2">The sequence shown here is derived from an EMBL/GenBank/DDBJ whole genome shotgun (WGS) entry which is preliminary data.</text>
</comment>
<protein>
    <submittedName>
        <fullName evidence="2">Uncharacterized protein</fullName>
    </submittedName>
</protein>
<keyword evidence="1" id="KW-0175">Coiled coil</keyword>
<evidence type="ECO:0000313" key="3">
    <source>
        <dbReference type="Proteomes" id="UP000246800"/>
    </source>
</evidence>
<name>A0A317YTR1_STAPS</name>
<evidence type="ECO:0000256" key="1">
    <source>
        <dbReference type="SAM" id="Coils"/>
    </source>
</evidence>
<proteinExistence type="predicted"/>
<dbReference type="EMBL" id="QEIT01000007">
    <property type="protein sequence ID" value="PWZ77007.1"/>
    <property type="molecule type" value="Genomic_DNA"/>
</dbReference>
<sequence>MMKEMIYFKRETPLQEISLFLRPYEKMNSDFAHVLEHILTARVKDDGFHILGAHATEDYIKITLKDDFDIELFKPAPYLYEFNQQEFNRALSEIKQERALENKEIKNIMNKMRGLKQDAIVNQDLEYYNGLLQNTLDTFSFIFINNDICNEVAHHVFLKDEVIEKVTQPMTAKSGTLSHNKVEFFFKYINIPVHSIQEASTIFYIQKLIGFINKKMANLRSEGIYYSIVFPMYSRKQIELFLLISFTEDVKRDFNLDIEKMLDAYDIHESIDINNGEQAYTYKENLSVIYLSPKFLMNSIPPVNEEAIRITQQMIQKIIR</sequence>
<accession>A0A317YTR1</accession>
<feature type="coiled-coil region" evidence="1">
    <location>
        <begin position="91"/>
        <end position="118"/>
    </location>
</feature>
<gene>
    <name evidence="2" type="ORF">DD902_01015</name>
</gene>
<evidence type="ECO:0000313" key="2">
    <source>
        <dbReference type="EMBL" id="PWZ77007.1"/>
    </source>
</evidence>
<dbReference type="AlphaFoldDB" id="A0A317YTR1"/>
<dbReference type="Proteomes" id="UP000246800">
    <property type="component" value="Unassembled WGS sequence"/>
</dbReference>
<organism evidence="2 3">
    <name type="scientific">Staphylococcus pseudintermedius</name>
    <dbReference type="NCBI Taxonomy" id="283734"/>
    <lineage>
        <taxon>Bacteria</taxon>
        <taxon>Bacillati</taxon>
        <taxon>Bacillota</taxon>
        <taxon>Bacilli</taxon>
        <taxon>Bacillales</taxon>
        <taxon>Staphylococcaceae</taxon>
        <taxon>Staphylococcus</taxon>
        <taxon>Staphylococcus intermedius group</taxon>
    </lineage>
</organism>